<protein>
    <submittedName>
        <fullName evidence="1">Uncharacterized protein</fullName>
    </submittedName>
</protein>
<dbReference type="NCBIfam" id="NF041551">
    <property type="entry name" value="YlcI_YnfO_N"/>
    <property type="match status" value="1"/>
</dbReference>
<gene>
    <name evidence="1" type="ORF">caldi_27430</name>
</gene>
<evidence type="ECO:0000313" key="1">
    <source>
        <dbReference type="EMBL" id="BDG61653.1"/>
    </source>
</evidence>
<organism evidence="1 2">
    <name type="scientific">Caldinitratiruptor microaerophilus</name>
    <dbReference type="NCBI Taxonomy" id="671077"/>
    <lineage>
        <taxon>Bacteria</taxon>
        <taxon>Bacillati</taxon>
        <taxon>Bacillota</taxon>
        <taxon>Clostridia</taxon>
        <taxon>Eubacteriales</taxon>
        <taxon>Symbiobacteriaceae</taxon>
        <taxon>Caldinitratiruptor</taxon>
    </lineage>
</organism>
<dbReference type="EMBL" id="AP025628">
    <property type="protein sequence ID" value="BDG61653.1"/>
    <property type="molecule type" value="Genomic_DNA"/>
</dbReference>
<dbReference type="Proteomes" id="UP001163687">
    <property type="component" value="Chromosome"/>
</dbReference>
<dbReference type="RefSeq" id="WP_264842287.1">
    <property type="nucleotide sequence ID" value="NZ_AP025628.1"/>
</dbReference>
<proteinExistence type="predicted"/>
<sequence length="85" mass="9873">MERREALTVRFPAGLLSRARELQAEGESLNDLVVEATRREIRRRQALQAHEQIVRLRRQIKARTGVHPDPVPLIRSLREGKARDE</sequence>
<evidence type="ECO:0000313" key="2">
    <source>
        <dbReference type="Proteomes" id="UP001163687"/>
    </source>
</evidence>
<keyword evidence="2" id="KW-1185">Reference proteome</keyword>
<reference evidence="1" key="1">
    <citation type="submission" date="2022-03" db="EMBL/GenBank/DDBJ databases">
        <title>Complete genome sequence of Caldinitratiruptor microaerophilus.</title>
        <authorList>
            <person name="Mukaiyama R."/>
            <person name="Nishiyama T."/>
            <person name="Ueda K."/>
        </authorList>
    </citation>
    <scope>NUCLEOTIDE SEQUENCE</scope>
    <source>
        <strain evidence="1">JCM 16183</strain>
    </source>
</reference>
<dbReference type="KEGG" id="cmic:caldi_27430"/>
<accession>A0AA35G9N1</accession>
<name>A0AA35G9N1_9FIRM</name>
<dbReference type="AlphaFoldDB" id="A0AA35G9N1"/>